<comment type="subcellular location">
    <subcellularLocation>
        <location evidence="1">Cell outer membrane</location>
        <topology evidence="1">Multi-pass membrane protein</topology>
    </subcellularLocation>
</comment>
<dbReference type="OrthoDB" id="8982743at2"/>
<dbReference type="PANTHER" id="PTHR34501">
    <property type="entry name" value="PROTEIN YDDL-RELATED"/>
    <property type="match status" value="1"/>
</dbReference>
<proteinExistence type="predicted"/>
<dbReference type="PANTHER" id="PTHR34501:SF9">
    <property type="entry name" value="MAJOR OUTER MEMBRANE PROTEIN P.IA"/>
    <property type="match status" value="1"/>
</dbReference>
<keyword evidence="9" id="KW-0472">Membrane</keyword>
<comment type="subunit">
    <text evidence="2">Homotrimer.</text>
</comment>
<evidence type="ECO:0000256" key="8">
    <source>
        <dbReference type="ARBA" id="ARBA00023114"/>
    </source>
</evidence>
<evidence type="ECO:0000256" key="5">
    <source>
        <dbReference type="ARBA" id="ARBA00022692"/>
    </source>
</evidence>
<protein>
    <submittedName>
        <fullName evidence="13">Porin</fullName>
    </submittedName>
</protein>
<dbReference type="GO" id="GO:0006811">
    <property type="term" value="P:monoatomic ion transport"/>
    <property type="evidence" value="ECO:0007669"/>
    <property type="project" value="UniProtKB-KW"/>
</dbReference>
<comment type="caution">
    <text evidence="13">The sequence shown here is derived from an EMBL/GenBank/DDBJ whole genome shotgun (WGS) entry which is preliminary data.</text>
</comment>
<dbReference type="PRINTS" id="PR00184">
    <property type="entry name" value="NEISSPPORIN"/>
</dbReference>
<dbReference type="InterPro" id="IPR023614">
    <property type="entry name" value="Porin_dom_sf"/>
</dbReference>
<evidence type="ECO:0000256" key="10">
    <source>
        <dbReference type="ARBA" id="ARBA00023237"/>
    </source>
</evidence>
<keyword evidence="7" id="KW-0406">Ion transport</keyword>
<dbReference type="InterPro" id="IPR002299">
    <property type="entry name" value="Porin_Neis"/>
</dbReference>
<dbReference type="InterPro" id="IPR033900">
    <property type="entry name" value="Gram_neg_porin_domain"/>
</dbReference>
<evidence type="ECO:0000313" key="13">
    <source>
        <dbReference type="EMBL" id="SAK89226.1"/>
    </source>
</evidence>
<dbReference type="SUPFAM" id="SSF56935">
    <property type="entry name" value="Porins"/>
    <property type="match status" value="1"/>
</dbReference>
<evidence type="ECO:0000256" key="6">
    <source>
        <dbReference type="ARBA" id="ARBA00022729"/>
    </source>
</evidence>
<dbReference type="EMBL" id="FCOA02000033">
    <property type="protein sequence ID" value="SAK89226.1"/>
    <property type="molecule type" value="Genomic_DNA"/>
</dbReference>
<evidence type="ECO:0000256" key="7">
    <source>
        <dbReference type="ARBA" id="ARBA00023065"/>
    </source>
</evidence>
<dbReference type="InterPro" id="IPR050298">
    <property type="entry name" value="Gram-neg_bact_OMP"/>
</dbReference>
<evidence type="ECO:0000256" key="9">
    <source>
        <dbReference type="ARBA" id="ARBA00023136"/>
    </source>
</evidence>
<dbReference type="GO" id="GO:0009279">
    <property type="term" value="C:cell outer membrane"/>
    <property type="evidence" value="ECO:0007669"/>
    <property type="project" value="UniProtKB-SubCell"/>
</dbReference>
<organism evidence="13 14">
    <name type="scientific">Caballeronia hypogeia</name>
    <dbReference type="NCBI Taxonomy" id="1777140"/>
    <lineage>
        <taxon>Bacteria</taxon>
        <taxon>Pseudomonadati</taxon>
        <taxon>Pseudomonadota</taxon>
        <taxon>Betaproteobacteria</taxon>
        <taxon>Burkholderiales</taxon>
        <taxon>Burkholderiaceae</taxon>
        <taxon>Caballeronia</taxon>
    </lineage>
</organism>
<keyword evidence="10" id="KW-0998">Cell outer membrane</keyword>
<feature type="signal peptide" evidence="11">
    <location>
        <begin position="1"/>
        <end position="20"/>
    </location>
</feature>
<evidence type="ECO:0000313" key="14">
    <source>
        <dbReference type="Proteomes" id="UP000054851"/>
    </source>
</evidence>
<keyword evidence="6 11" id="KW-0732">Signal</keyword>
<reference evidence="13" key="1">
    <citation type="submission" date="2016-01" db="EMBL/GenBank/DDBJ databases">
        <authorList>
            <person name="Peeters C."/>
        </authorList>
    </citation>
    <scope>NUCLEOTIDE SEQUENCE</scope>
    <source>
        <strain evidence="13">LMG 29322</strain>
    </source>
</reference>
<keyword evidence="5" id="KW-0812">Transmembrane</keyword>
<dbReference type="Pfam" id="PF13609">
    <property type="entry name" value="Porin_4"/>
    <property type="match status" value="1"/>
</dbReference>
<dbReference type="RefSeq" id="WP_061171416.1">
    <property type="nucleotide sequence ID" value="NZ_FCOA02000033.1"/>
</dbReference>
<gene>
    <name evidence="13" type="ORF">AWB79_06395</name>
</gene>
<name>A0A158D4U3_9BURK</name>
<keyword evidence="14" id="KW-1185">Reference proteome</keyword>
<dbReference type="STRING" id="1777140.AWB79_06395"/>
<dbReference type="AlphaFoldDB" id="A0A158D4U3"/>
<evidence type="ECO:0000256" key="4">
    <source>
        <dbReference type="ARBA" id="ARBA00022452"/>
    </source>
</evidence>
<sequence>MLRKCLSVGLGVACVSTAHAQSSVTLYGLVDLGITYLNSAQTGRSGGELNGKSQIAMSDGHATGLSGSRWGLRGTEDLGGGLQALFVLENGFMANTGSLAQGGAEFGRQAYVGLSSSRVATVTLGRQYDPLVDTVQQFAASGNWGGYMSSHVGDVDNLSNTNRINNSIKVALTPLAGLRAEALYSLGGVAGNATQNQIWSLGASYSGGAFSVGAGYLNARNPNVSFYGNTPNKGLATANNIGSFGSATTPQVLPAYAGFASANTLQIIGVGASYTIGAAAISAVATNTRFQGMGSASGPNPLGYTGNATFNSAELGVRYFITPGLLAGAAFDYTQRSSVKGDGGAKYMQVDLGMDYLLSKRTDAYVLTVLQRATGRDSLGQEAVANISGFTASATDNQVGVRIGLRHKF</sequence>
<dbReference type="CDD" id="cd00342">
    <property type="entry name" value="gram_neg_porins"/>
    <property type="match status" value="1"/>
</dbReference>
<keyword evidence="4" id="KW-1134">Transmembrane beta strand</keyword>
<dbReference type="Gene3D" id="2.40.160.10">
    <property type="entry name" value="Porin"/>
    <property type="match status" value="1"/>
</dbReference>
<evidence type="ECO:0000256" key="11">
    <source>
        <dbReference type="SAM" id="SignalP"/>
    </source>
</evidence>
<accession>A0A158D4U3</accession>
<evidence type="ECO:0000256" key="2">
    <source>
        <dbReference type="ARBA" id="ARBA00011233"/>
    </source>
</evidence>
<keyword evidence="3" id="KW-0813">Transport</keyword>
<dbReference type="GO" id="GO:0046930">
    <property type="term" value="C:pore complex"/>
    <property type="evidence" value="ECO:0007669"/>
    <property type="project" value="UniProtKB-KW"/>
</dbReference>
<keyword evidence="8" id="KW-0626">Porin</keyword>
<dbReference type="Proteomes" id="UP000054851">
    <property type="component" value="Unassembled WGS sequence"/>
</dbReference>
<evidence type="ECO:0000259" key="12">
    <source>
        <dbReference type="Pfam" id="PF13609"/>
    </source>
</evidence>
<feature type="chain" id="PRO_5007623762" evidence="11">
    <location>
        <begin position="21"/>
        <end position="409"/>
    </location>
</feature>
<dbReference type="GO" id="GO:0015288">
    <property type="term" value="F:porin activity"/>
    <property type="evidence" value="ECO:0007669"/>
    <property type="project" value="UniProtKB-KW"/>
</dbReference>
<evidence type="ECO:0000256" key="1">
    <source>
        <dbReference type="ARBA" id="ARBA00004571"/>
    </source>
</evidence>
<feature type="domain" description="Porin" evidence="12">
    <location>
        <begin position="15"/>
        <end position="366"/>
    </location>
</feature>
<evidence type="ECO:0000256" key="3">
    <source>
        <dbReference type="ARBA" id="ARBA00022448"/>
    </source>
</evidence>